<sequence length="121" mass="13578">MRSHHAADTAGEVSPTSEKKAQKIASARRKRVIPAKSRLEVRITPDDKDLIEQAAFISRETTTAFVLQAARSAAEEVLRRERLTVVPPDFYDEILASLDAPPVRNRALTEAARKNRDIMDR</sequence>
<reference evidence="4" key="1">
    <citation type="submission" date="2022-10" db="EMBL/GenBank/DDBJ databases">
        <title>The complete genomes of actinobacterial strains from the NBC collection.</title>
        <authorList>
            <person name="Joergensen T.S."/>
            <person name="Alvarez Arevalo M."/>
            <person name="Sterndorff E.B."/>
            <person name="Faurdal D."/>
            <person name="Vuksanovic O."/>
            <person name="Mourched A.-S."/>
            <person name="Charusanti P."/>
            <person name="Shaw S."/>
            <person name="Blin K."/>
            <person name="Weber T."/>
        </authorList>
    </citation>
    <scope>NUCLEOTIDE SEQUENCE</scope>
    <source>
        <strain evidence="4">NBC_00254</strain>
    </source>
</reference>
<keyword evidence="5" id="KW-1185">Reference proteome</keyword>
<dbReference type="PANTHER" id="PTHR35401">
    <property type="entry name" value="COPG FAMILY HELIX-TURN-HELIX PROTEIN-RELATED-RELATED"/>
    <property type="match status" value="1"/>
</dbReference>
<dbReference type="InterPro" id="IPR014795">
    <property type="entry name" value="TacA_1-like"/>
</dbReference>
<evidence type="ECO:0000256" key="3">
    <source>
        <dbReference type="SAM" id="MobiDB-lite"/>
    </source>
</evidence>
<dbReference type="SUPFAM" id="SSF47598">
    <property type="entry name" value="Ribbon-helix-helix"/>
    <property type="match status" value="1"/>
</dbReference>
<dbReference type="Proteomes" id="UP001432011">
    <property type="component" value="Chromosome"/>
</dbReference>
<protein>
    <submittedName>
        <fullName evidence="4">DUF1778 domain-containing protein</fullName>
    </submittedName>
</protein>
<accession>A0ABZ1SN28</accession>
<evidence type="ECO:0000256" key="1">
    <source>
        <dbReference type="ARBA" id="ARBA00022649"/>
    </source>
</evidence>
<dbReference type="EMBL" id="CP108085">
    <property type="protein sequence ID" value="WUP73833.1"/>
    <property type="molecule type" value="Genomic_DNA"/>
</dbReference>
<evidence type="ECO:0000313" key="4">
    <source>
        <dbReference type="EMBL" id="WUP73833.1"/>
    </source>
</evidence>
<dbReference type="Gene3D" id="1.20.5.780">
    <property type="entry name" value="Single helix bin"/>
    <property type="match status" value="1"/>
</dbReference>
<comment type="similarity">
    <text evidence="2">Belongs to the TacA antitoxin family.</text>
</comment>
<dbReference type="RefSeq" id="WP_142649361.1">
    <property type="nucleotide sequence ID" value="NZ_CP108085.1"/>
</dbReference>
<dbReference type="Pfam" id="PF08681">
    <property type="entry name" value="TacA1"/>
    <property type="match status" value="1"/>
</dbReference>
<feature type="region of interest" description="Disordered" evidence="3">
    <location>
        <begin position="1"/>
        <end position="29"/>
    </location>
</feature>
<keyword evidence="1" id="KW-1277">Toxin-antitoxin system</keyword>
<evidence type="ECO:0000256" key="2">
    <source>
        <dbReference type="ARBA" id="ARBA00049988"/>
    </source>
</evidence>
<gene>
    <name evidence="4" type="ORF">OG913_31295</name>
</gene>
<evidence type="ECO:0000313" key="5">
    <source>
        <dbReference type="Proteomes" id="UP001432011"/>
    </source>
</evidence>
<organism evidence="4 5">
    <name type="scientific">Microbispora hainanensis</name>
    <dbReference type="NCBI Taxonomy" id="568844"/>
    <lineage>
        <taxon>Bacteria</taxon>
        <taxon>Bacillati</taxon>
        <taxon>Actinomycetota</taxon>
        <taxon>Actinomycetes</taxon>
        <taxon>Streptosporangiales</taxon>
        <taxon>Streptosporangiaceae</taxon>
        <taxon>Microbispora</taxon>
    </lineage>
</organism>
<dbReference type="InterPro" id="IPR010985">
    <property type="entry name" value="Ribbon_hlx_hlx"/>
</dbReference>
<name>A0ABZ1SN28_9ACTN</name>
<proteinExistence type="inferred from homology"/>